<dbReference type="AlphaFoldDB" id="A0A6C0CRJ7"/>
<proteinExistence type="predicted"/>
<evidence type="ECO:0000313" key="1">
    <source>
        <dbReference type="EMBL" id="QHT06762.1"/>
    </source>
</evidence>
<organism evidence="1">
    <name type="scientific">viral metagenome</name>
    <dbReference type="NCBI Taxonomy" id="1070528"/>
    <lineage>
        <taxon>unclassified sequences</taxon>
        <taxon>metagenomes</taxon>
        <taxon>organismal metagenomes</taxon>
    </lineage>
</organism>
<protein>
    <submittedName>
        <fullName evidence="1">Uncharacterized protein</fullName>
    </submittedName>
</protein>
<name>A0A6C0CRJ7_9ZZZZ</name>
<dbReference type="EMBL" id="MN739474">
    <property type="protein sequence ID" value="QHT06762.1"/>
    <property type="molecule type" value="Genomic_DNA"/>
</dbReference>
<reference evidence="1" key="1">
    <citation type="journal article" date="2020" name="Nature">
        <title>Giant virus diversity and host interactions through global metagenomics.</title>
        <authorList>
            <person name="Schulz F."/>
            <person name="Roux S."/>
            <person name="Paez-Espino D."/>
            <person name="Jungbluth S."/>
            <person name="Walsh D.A."/>
            <person name="Denef V.J."/>
            <person name="McMahon K.D."/>
            <person name="Konstantinidis K.T."/>
            <person name="Eloe-Fadrosh E.A."/>
            <person name="Kyrpides N.C."/>
            <person name="Woyke T."/>
        </authorList>
    </citation>
    <scope>NUCLEOTIDE SEQUENCE</scope>
    <source>
        <strain evidence="1">GVMAG-M-3300021473-15</strain>
    </source>
</reference>
<accession>A0A6C0CRJ7</accession>
<sequence>MSALIVPAVELKTSRTIVLAFIKLVVIVLNVL</sequence>